<evidence type="ECO:0000256" key="4">
    <source>
        <dbReference type="ARBA" id="ARBA00023136"/>
    </source>
</evidence>
<name>S3EIA0_9GAMM</name>
<feature type="transmembrane region" description="Helical" evidence="7">
    <location>
        <begin position="29"/>
        <end position="46"/>
    </location>
</feature>
<keyword evidence="5 7" id="KW-0975">Bacterial flagellum</keyword>
<keyword evidence="3 7" id="KW-1133">Transmembrane helix</keyword>
<dbReference type="eggNOG" id="COG3190">
    <property type="taxonomic scope" value="Bacteria"/>
</dbReference>
<reference evidence="8 9" key="1">
    <citation type="journal article" date="2014" name="Environ. Microbiol.">
        <title>Genomic signatures of obligate host dependence in the luminous bacterial symbiont of a vertebrate.</title>
        <authorList>
            <person name="Hendry T.A."/>
            <person name="de Wet J.R."/>
            <person name="Dunlap P.V."/>
        </authorList>
    </citation>
    <scope>NUCLEOTIDE SEQUENCE [LARGE SCALE GENOMIC DNA]</scope>
    <source>
        <strain evidence="8 9">Akat1</strain>
    </source>
</reference>
<keyword evidence="4 7" id="KW-0472">Membrane</keyword>
<dbReference type="PATRIC" id="fig|1236703.3.peg.366"/>
<dbReference type="InterPro" id="IPR022781">
    <property type="entry name" value="Flagellar_biosynth_FliO"/>
</dbReference>
<dbReference type="STRING" id="28176.CF66_2028"/>
<keyword evidence="8" id="KW-0966">Cell projection</keyword>
<keyword evidence="8" id="KW-0969">Cilium</keyword>
<evidence type="ECO:0000256" key="5">
    <source>
        <dbReference type="ARBA" id="ARBA00023143"/>
    </source>
</evidence>
<comment type="subcellular location">
    <subcellularLocation>
        <location evidence="7">Cell membrane</location>
    </subcellularLocation>
    <subcellularLocation>
        <location evidence="7">Bacterial flagellum basal body</location>
    </subcellularLocation>
</comment>
<protein>
    <recommendedName>
        <fullName evidence="7">Flagellar protein</fullName>
    </recommendedName>
</protein>
<dbReference type="GO" id="GO:0044781">
    <property type="term" value="P:bacterial-type flagellum organization"/>
    <property type="evidence" value="ECO:0007669"/>
    <property type="project" value="UniProtKB-UniRule"/>
</dbReference>
<comment type="similarity">
    <text evidence="6 7">Belongs to the FliO/MopB family.</text>
</comment>
<evidence type="ECO:0000256" key="2">
    <source>
        <dbReference type="ARBA" id="ARBA00022692"/>
    </source>
</evidence>
<keyword evidence="1 7" id="KW-1003">Cell membrane</keyword>
<dbReference type="PANTHER" id="PTHR38766">
    <property type="entry name" value="FLAGELLAR PROTEIN FLIO"/>
    <property type="match status" value="1"/>
</dbReference>
<dbReference type="GO" id="GO:0005886">
    <property type="term" value="C:plasma membrane"/>
    <property type="evidence" value="ECO:0007669"/>
    <property type="project" value="UniProtKB-SubCell"/>
</dbReference>
<dbReference type="Pfam" id="PF04347">
    <property type="entry name" value="FliO"/>
    <property type="match status" value="1"/>
</dbReference>
<dbReference type="NCBIfam" id="TIGR03500">
    <property type="entry name" value="FliO_TIGR"/>
    <property type="match status" value="1"/>
</dbReference>
<organism evidence="8 9">
    <name type="scientific">Candidatus Photodesmus katoptron Akat1</name>
    <dbReference type="NCBI Taxonomy" id="1236703"/>
    <lineage>
        <taxon>Bacteria</taxon>
        <taxon>Pseudomonadati</taxon>
        <taxon>Pseudomonadota</taxon>
        <taxon>Gammaproteobacteria</taxon>
        <taxon>Vibrionales</taxon>
        <taxon>Vibrionaceae</taxon>
        <taxon>Candidatus Photodesmus</taxon>
    </lineage>
</organism>
<evidence type="ECO:0000256" key="6">
    <source>
        <dbReference type="ARBA" id="ARBA00037937"/>
    </source>
</evidence>
<evidence type="ECO:0000256" key="3">
    <source>
        <dbReference type="ARBA" id="ARBA00022989"/>
    </source>
</evidence>
<keyword evidence="2 7" id="KW-0812">Transmembrane</keyword>
<comment type="caution">
    <text evidence="8">The sequence shown here is derived from an EMBL/GenBank/DDBJ whole genome shotgun (WGS) entry which is preliminary data.</text>
</comment>
<dbReference type="Proteomes" id="UP000053688">
    <property type="component" value="Unassembled WGS sequence"/>
</dbReference>
<dbReference type="AlphaFoldDB" id="S3EIA0"/>
<dbReference type="EMBL" id="AMSD01000001">
    <property type="protein sequence ID" value="EPE37908.1"/>
    <property type="molecule type" value="Genomic_DNA"/>
</dbReference>
<dbReference type="PANTHER" id="PTHR38766:SF1">
    <property type="entry name" value="FLAGELLAR PROTEIN FLIO"/>
    <property type="match status" value="1"/>
</dbReference>
<keyword evidence="8" id="KW-0282">Flagellum</keyword>
<evidence type="ECO:0000313" key="8">
    <source>
        <dbReference type="EMBL" id="EPE37908.1"/>
    </source>
</evidence>
<evidence type="ECO:0000313" key="9">
    <source>
        <dbReference type="Proteomes" id="UP000053688"/>
    </source>
</evidence>
<dbReference type="GO" id="GO:0009425">
    <property type="term" value="C:bacterial-type flagellum basal body"/>
    <property type="evidence" value="ECO:0007669"/>
    <property type="project" value="UniProtKB-SubCell"/>
</dbReference>
<keyword evidence="9" id="KW-1185">Reference proteome</keyword>
<gene>
    <name evidence="8" type="ORF">O1U_0371</name>
</gene>
<dbReference type="RefSeq" id="WP_016503706.1">
    <property type="nucleotide sequence ID" value="NZ_AMSD01000001.1"/>
</dbReference>
<sequence>MQWRILWFILLPFTLLADTDNPLNLIKTFSSLLFIIICILFFAWLLKKTQLPVIMNQKSLSIIQQLNIGTKEKIVIIQAGEEKFLVGITSQSIQLISKLEKSINLEQS</sequence>
<evidence type="ECO:0000256" key="7">
    <source>
        <dbReference type="RuleBase" id="RU362064"/>
    </source>
</evidence>
<accession>S3EIA0</accession>
<evidence type="ECO:0000256" key="1">
    <source>
        <dbReference type="ARBA" id="ARBA00022475"/>
    </source>
</evidence>
<dbReference type="InterPro" id="IPR052205">
    <property type="entry name" value="FliO/MopB"/>
</dbReference>
<proteinExistence type="inferred from homology"/>